<dbReference type="EMBL" id="HG720893">
    <property type="protein sequence ID" value="CDJ59834.1"/>
    <property type="molecule type" value="Genomic_DNA"/>
</dbReference>
<reference evidence="1" key="1">
    <citation type="submission" date="2013-10" db="EMBL/GenBank/DDBJ databases">
        <title>Genomic analysis of the causative agents of coccidiosis in chickens.</title>
        <authorList>
            <person name="Reid A.J."/>
            <person name="Blake D."/>
            <person name="Billington K."/>
            <person name="Browne H."/>
            <person name="Dunn M."/>
            <person name="Hung S."/>
            <person name="Kawahara F."/>
            <person name="Miranda-Saavedra D."/>
            <person name="Mourier T."/>
            <person name="Nagra H."/>
            <person name="Otto T.D."/>
            <person name="Rawlings N."/>
            <person name="Sanchez A."/>
            <person name="Sanders M."/>
            <person name="Subramaniam C."/>
            <person name="Tay Y."/>
            <person name="Dear P."/>
            <person name="Doerig C."/>
            <person name="Gruber A."/>
            <person name="Parkinson J."/>
            <person name="Shirley M."/>
            <person name="Wan K.L."/>
            <person name="Berriman M."/>
            <person name="Tomley F."/>
            <person name="Pain A."/>
        </authorList>
    </citation>
    <scope>NUCLEOTIDE SEQUENCE [LARGE SCALE GENOMIC DNA]</scope>
    <source>
        <strain evidence="1">Weybridge</strain>
    </source>
</reference>
<name>U6MBH7_EIMMA</name>
<dbReference type="GeneID" id="25339901"/>
<organism evidence="1 2">
    <name type="scientific">Eimeria maxima</name>
    <name type="common">Coccidian parasite</name>
    <dbReference type="NCBI Taxonomy" id="5804"/>
    <lineage>
        <taxon>Eukaryota</taxon>
        <taxon>Sar</taxon>
        <taxon>Alveolata</taxon>
        <taxon>Apicomplexa</taxon>
        <taxon>Conoidasida</taxon>
        <taxon>Coccidia</taxon>
        <taxon>Eucoccidiorida</taxon>
        <taxon>Eimeriorina</taxon>
        <taxon>Eimeriidae</taxon>
        <taxon>Eimeria</taxon>
    </lineage>
</organism>
<accession>U6MBH7</accession>
<dbReference type="VEuPathDB" id="ToxoDB:EMWEY_00059150"/>
<sequence length="9" mass="1073">MSIRAEHET</sequence>
<keyword evidence="2" id="KW-1185">Reference proteome</keyword>
<evidence type="ECO:0000313" key="2">
    <source>
        <dbReference type="Proteomes" id="UP000030763"/>
    </source>
</evidence>
<proteinExistence type="predicted"/>
<feature type="non-terminal residue" evidence="1">
    <location>
        <position position="9"/>
    </location>
</feature>
<gene>
    <name evidence="1" type="ORF">EMWEY_00059150</name>
</gene>
<dbReference type="Proteomes" id="UP000030763">
    <property type="component" value="Unassembled WGS sequence"/>
</dbReference>
<dbReference type="RefSeq" id="XP_013336479.1">
    <property type="nucleotide sequence ID" value="XM_013481025.1"/>
</dbReference>
<reference evidence="1" key="2">
    <citation type="submission" date="2013-10" db="EMBL/GenBank/DDBJ databases">
        <authorList>
            <person name="Aslett M."/>
        </authorList>
    </citation>
    <scope>NUCLEOTIDE SEQUENCE [LARGE SCALE GENOMIC DNA]</scope>
    <source>
        <strain evidence="1">Weybridge</strain>
    </source>
</reference>
<protein>
    <submittedName>
        <fullName evidence="1">Uncharacterized protein</fullName>
    </submittedName>
</protein>
<evidence type="ECO:0000313" key="1">
    <source>
        <dbReference type="EMBL" id="CDJ59834.1"/>
    </source>
</evidence>